<name>A0A4Y7R9B5_9FIRM</name>
<evidence type="ECO:0000313" key="4">
    <source>
        <dbReference type="Proteomes" id="UP000298324"/>
    </source>
</evidence>
<feature type="domain" description="Transposase IS110-like N-terminal" evidence="2">
    <location>
        <begin position="32"/>
        <end position="93"/>
    </location>
</feature>
<feature type="region of interest" description="Disordered" evidence="1">
    <location>
        <begin position="74"/>
        <end position="101"/>
    </location>
</feature>
<dbReference type="Pfam" id="PF01548">
    <property type="entry name" value="DEDD_Tnp_IS110"/>
    <property type="match status" value="1"/>
</dbReference>
<proteinExistence type="predicted"/>
<evidence type="ECO:0000313" key="3">
    <source>
        <dbReference type="EMBL" id="TEB05376.1"/>
    </source>
</evidence>
<sequence length="101" mass="11432">MGASHPCFQWPKKQHSNQISTPGPMDAGHLQAARKAEVIAGFEHIEHYWFALGDHLVCQGHKLAIVNSFHVKRTKELDDNSPTKNDRKDPKTILDRHDEGI</sequence>
<dbReference type="InterPro" id="IPR002525">
    <property type="entry name" value="Transp_IS110-like_N"/>
</dbReference>
<dbReference type="GO" id="GO:0006313">
    <property type="term" value="P:DNA transposition"/>
    <property type="evidence" value="ECO:0007669"/>
    <property type="project" value="InterPro"/>
</dbReference>
<feature type="region of interest" description="Disordered" evidence="1">
    <location>
        <begin position="1"/>
        <end position="27"/>
    </location>
</feature>
<keyword evidence="4" id="KW-1185">Reference proteome</keyword>
<dbReference type="AlphaFoldDB" id="A0A4Y7R9B5"/>
<dbReference type="GO" id="GO:0003677">
    <property type="term" value="F:DNA binding"/>
    <property type="evidence" value="ECO:0007669"/>
    <property type="project" value="InterPro"/>
</dbReference>
<evidence type="ECO:0000256" key="1">
    <source>
        <dbReference type="SAM" id="MobiDB-lite"/>
    </source>
</evidence>
<feature type="compositionally biased region" description="Basic and acidic residues" evidence="1">
    <location>
        <begin position="84"/>
        <end position="101"/>
    </location>
</feature>
<comment type="caution">
    <text evidence="3">The sequence shown here is derived from an EMBL/GenBank/DDBJ whole genome shotgun (WGS) entry which is preliminary data.</text>
</comment>
<organism evidence="3 4">
    <name type="scientific">Pelotomaculum schinkii</name>
    <dbReference type="NCBI Taxonomy" id="78350"/>
    <lineage>
        <taxon>Bacteria</taxon>
        <taxon>Bacillati</taxon>
        <taxon>Bacillota</taxon>
        <taxon>Clostridia</taxon>
        <taxon>Eubacteriales</taxon>
        <taxon>Desulfotomaculaceae</taxon>
        <taxon>Pelotomaculum</taxon>
    </lineage>
</organism>
<reference evidence="3 4" key="1">
    <citation type="journal article" date="2018" name="Environ. Microbiol.">
        <title>Novel energy conservation strategies and behaviour of Pelotomaculum schinkii driving syntrophic propionate catabolism.</title>
        <authorList>
            <person name="Hidalgo-Ahumada C.A.P."/>
            <person name="Nobu M.K."/>
            <person name="Narihiro T."/>
            <person name="Tamaki H."/>
            <person name="Liu W.T."/>
            <person name="Kamagata Y."/>
            <person name="Stams A.J.M."/>
            <person name="Imachi H."/>
            <person name="Sousa D.Z."/>
        </authorList>
    </citation>
    <scope>NUCLEOTIDE SEQUENCE [LARGE SCALE GENOMIC DNA]</scope>
    <source>
        <strain evidence="3 4">HH</strain>
    </source>
</reference>
<dbReference type="EMBL" id="QFGA01000002">
    <property type="protein sequence ID" value="TEB05376.1"/>
    <property type="molecule type" value="Genomic_DNA"/>
</dbReference>
<gene>
    <name evidence="3" type="ORF">Psch_02417</name>
</gene>
<accession>A0A4Y7R9B5</accession>
<protein>
    <recommendedName>
        <fullName evidence="2">Transposase IS110-like N-terminal domain-containing protein</fullName>
    </recommendedName>
</protein>
<evidence type="ECO:0000259" key="2">
    <source>
        <dbReference type="Pfam" id="PF01548"/>
    </source>
</evidence>
<dbReference type="Proteomes" id="UP000298324">
    <property type="component" value="Unassembled WGS sequence"/>
</dbReference>
<dbReference type="GO" id="GO:0004803">
    <property type="term" value="F:transposase activity"/>
    <property type="evidence" value="ECO:0007669"/>
    <property type="project" value="InterPro"/>
</dbReference>